<protein>
    <submittedName>
        <fullName evidence="5">Methyltransferase type 11</fullName>
    </submittedName>
</protein>
<dbReference type="CDD" id="cd02440">
    <property type="entry name" value="AdoMet_MTases"/>
    <property type="match status" value="1"/>
</dbReference>
<feature type="domain" description="Methyltransferase" evidence="4">
    <location>
        <begin position="69"/>
        <end position="162"/>
    </location>
</feature>
<organism evidence="5 6">
    <name type="scientific">Alkaliphilus metalliredigens (strain QYMF)</name>
    <dbReference type="NCBI Taxonomy" id="293826"/>
    <lineage>
        <taxon>Bacteria</taxon>
        <taxon>Bacillati</taxon>
        <taxon>Bacillota</taxon>
        <taxon>Clostridia</taxon>
        <taxon>Peptostreptococcales</taxon>
        <taxon>Natronincolaceae</taxon>
        <taxon>Alkaliphilus</taxon>
    </lineage>
</organism>
<dbReference type="eggNOG" id="COG0500">
    <property type="taxonomic scope" value="Bacteria"/>
</dbReference>
<dbReference type="AlphaFoldDB" id="A6TP14"/>
<dbReference type="RefSeq" id="WP_012062970.1">
    <property type="nucleotide sequence ID" value="NC_009633.1"/>
</dbReference>
<dbReference type="KEGG" id="amt:Amet_1760"/>
<keyword evidence="6" id="KW-1185">Reference proteome</keyword>
<reference evidence="6" key="1">
    <citation type="journal article" date="2016" name="Genome Announc.">
        <title>Complete genome sequence of Alkaliphilus metalliredigens strain QYMF, an alkaliphilic and metal-reducing bacterium isolated from borax-contaminated leachate ponds.</title>
        <authorList>
            <person name="Hwang C."/>
            <person name="Copeland A."/>
            <person name="Lucas S."/>
            <person name="Lapidus A."/>
            <person name="Barry K."/>
            <person name="Detter J.C."/>
            <person name="Glavina Del Rio T."/>
            <person name="Hammon N."/>
            <person name="Israni S."/>
            <person name="Dalin E."/>
            <person name="Tice H."/>
            <person name="Pitluck S."/>
            <person name="Chertkov O."/>
            <person name="Brettin T."/>
            <person name="Bruce D."/>
            <person name="Han C."/>
            <person name="Schmutz J."/>
            <person name="Larimer F."/>
            <person name="Land M.L."/>
            <person name="Hauser L."/>
            <person name="Kyrpides N."/>
            <person name="Mikhailova N."/>
            <person name="Ye Q."/>
            <person name="Zhou J."/>
            <person name="Richardson P."/>
            <person name="Fields M.W."/>
        </authorList>
    </citation>
    <scope>NUCLEOTIDE SEQUENCE [LARGE SCALE GENOMIC DNA]</scope>
    <source>
        <strain evidence="6">QYMF</strain>
    </source>
</reference>
<dbReference type="STRING" id="293826.Amet_1760"/>
<dbReference type="PANTHER" id="PTHR43464:SF19">
    <property type="entry name" value="UBIQUINONE BIOSYNTHESIS O-METHYLTRANSFERASE, MITOCHONDRIAL"/>
    <property type="match status" value="1"/>
</dbReference>
<dbReference type="GO" id="GO:0008168">
    <property type="term" value="F:methyltransferase activity"/>
    <property type="evidence" value="ECO:0007669"/>
    <property type="project" value="UniProtKB-KW"/>
</dbReference>
<gene>
    <name evidence="5" type="ordered locus">Amet_1760</name>
</gene>
<evidence type="ECO:0000256" key="1">
    <source>
        <dbReference type="ARBA" id="ARBA00022603"/>
    </source>
</evidence>
<dbReference type="PANTHER" id="PTHR43464">
    <property type="entry name" value="METHYLTRANSFERASE"/>
    <property type="match status" value="1"/>
</dbReference>
<proteinExistence type="predicted"/>
<dbReference type="SUPFAM" id="SSF53335">
    <property type="entry name" value="S-adenosyl-L-methionine-dependent methyltransferases"/>
    <property type="match status" value="1"/>
</dbReference>
<accession>A6TP14</accession>
<evidence type="ECO:0000259" key="4">
    <source>
        <dbReference type="Pfam" id="PF13649"/>
    </source>
</evidence>
<dbReference type="Proteomes" id="UP000001572">
    <property type="component" value="Chromosome"/>
</dbReference>
<dbReference type="Gene3D" id="3.40.50.150">
    <property type="entry name" value="Vaccinia Virus protein VP39"/>
    <property type="match status" value="1"/>
</dbReference>
<dbReference type="Pfam" id="PF13649">
    <property type="entry name" value="Methyltransf_25"/>
    <property type="match status" value="1"/>
</dbReference>
<evidence type="ECO:0000313" key="6">
    <source>
        <dbReference type="Proteomes" id="UP000001572"/>
    </source>
</evidence>
<keyword evidence="2 5" id="KW-0808">Transferase</keyword>
<dbReference type="EMBL" id="CP000724">
    <property type="protein sequence ID" value="ABR47932.1"/>
    <property type="molecule type" value="Genomic_DNA"/>
</dbReference>
<dbReference type="GO" id="GO:0032259">
    <property type="term" value="P:methylation"/>
    <property type="evidence" value="ECO:0007669"/>
    <property type="project" value="UniProtKB-KW"/>
</dbReference>
<dbReference type="InterPro" id="IPR041698">
    <property type="entry name" value="Methyltransf_25"/>
</dbReference>
<dbReference type="HOGENOM" id="CLU_056435_3_0_9"/>
<name>A6TP14_ALKMQ</name>
<dbReference type="OrthoDB" id="9804312at2"/>
<keyword evidence="1 5" id="KW-0489">Methyltransferase</keyword>
<evidence type="ECO:0000256" key="3">
    <source>
        <dbReference type="ARBA" id="ARBA00022691"/>
    </source>
</evidence>
<sequence length="239" mass="27697">MNDKLDQEVILNQEDLLNMLDSLLEKWDEEWWNEFYSDKGKPIPFFVNAPDENLVTYFDKYFDDIGRALDVGCGNGRNSRFIASRGYDVEGLDFSKKSIEWAKEESKKTGDIALYVNDSFFNINRELSSYDLIYDSGCLHHIKPHRRSQYLEKVHRLLKPGGYFGLVCFNLKGGANLSDHDVYKKSSMAGGLGYSDIKLKKILGTYFEIVEFREMRECADNALYGKDICWSILMRRLAK</sequence>
<dbReference type="InterPro" id="IPR029063">
    <property type="entry name" value="SAM-dependent_MTases_sf"/>
</dbReference>
<evidence type="ECO:0000313" key="5">
    <source>
        <dbReference type="EMBL" id="ABR47932.1"/>
    </source>
</evidence>
<keyword evidence="3" id="KW-0949">S-adenosyl-L-methionine</keyword>
<evidence type="ECO:0000256" key="2">
    <source>
        <dbReference type="ARBA" id="ARBA00022679"/>
    </source>
</evidence>